<dbReference type="PANTHER" id="PTHR13528">
    <property type="entry name" value="39S RIBOSOMAL PROTEIN L28, MITOCHONDRIAL"/>
    <property type="match status" value="1"/>
</dbReference>
<evidence type="ECO:0000313" key="7">
    <source>
        <dbReference type="Proteomes" id="UP001168821"/>
    </source>
</evidence>
<organism evidence="6 7">
    <name type="scientific">Zophobas morio</name>
    <dbReference type="NCBI Taxonomy" id="2755281"/>
    <lineage>
        <taxon>Eukaryota</taxon>
        <taxon>Metazoa</taxon>
        <taxon>Ecdysozoa</taxon>
        <taxon>Arthropoda</taxon>
        <taxon>Hexapoda</taxon>
        <taxon>Insecta</taxon>
        <taxon>Pterygota</taxon>
        <taxon>Neoptera</taxon>
        <taxon>Endopterygota</taxon>
        <taxon>Coleoptera</taxon>
        <taxon>Polyphaga</taxon>
        <taxon>Cucujiformia</taxon>
        <taxon>Tenebrionidae</taxon>
        <taxon>Zophobas</taxon>
    </lineage>
</organism>
<name>A0AA38MJK4_9CUCU</name>
<dbReference type="InterPro" id="IPR026569">
    <property type="entry name" value="Ribosomal_bL28"/>
</dbReference>
<dbReference type="GO" id="GO:0003735">
    <property type="term" value="F:structural constituent of ribosome"/>
    <property type="evidence" value="ECO:0007669"/>
    <property type="project" value="InterPro"/>
</dbReference>
<evidence type="ECO:0000256" key="4">
    <source>
        <dbReference type="ARBA" id="ARBA00035269"/>
    </source>
</evidence>
<evidence type="ECO:0000256" key="1">
    <source>
        <dbReference type="ARBA" id="ARBA00008760"/>
    </source>
</evidence>
<evidence type="ECO:0000313" key="6">
    <source>
        <dbReference type="EMBL" id="KAJ3658448.1"/>
    </source>
</evidence>
<keyword evidence="2" id="KW-0689">Ribosomal protein</keyword>
<keyword evidence="7" id="KW-1185">Reference proteome</keyword>
<comment type="caution">
    <text evidence="6">The sequence shown here is derived from an EMBL/GenBank/DDBJ whole genome shotgun (WGS) entry which is preliminary data.</text>
</comment>
<keyword evidence="3" id="KW-0687">Ribonucleoprotein</keyword>
<dbReference type="InterPro" id="IPR034704">
    <property type="entry name" value="Ribosomal_bL28/bL31-like_sf"/>
</dbReference>
<reference evidence="6" key="1">
    <citation type="journal article" date="2023" name="G3 (Bethesda)">
        <title>Whole genome assemblies of Zophobas morio and Tenebrio molitor.</title>
        <authorList>
            <person name="Kaur S."/>
            <person name="Stinson S.A."/>
            <person name="diCenzo G.C."/>
        </authorList>
    </citation>
    <scope>NUCLEOTIDE SEQUENCE</scope>
    <source>
        <strain evidence="6">QUZm001</strain>
    </source>
</reference>
<comment type="similarity">
    <text evidence="1">Belongs to the bacterial ribosomal protein bL28 family.</text>
</comment>
<dbReference type="PANTHER" id="PTHR13528:SF2">
    <property type="entry name" value="LARGE RIBOSOMAL SUBUNIT PROTEIN BL28M"/>
    <property type="match status" value="1"/>
</dbReference>
<dbReference type="AlphaFoldDB" id="A0AA38MJK4"/>
<sequence>MSSKAIKTLGKFIKPGLFDKGTGALLPEAYKKFYKEWRLTEPTVVHYIPEEGRFKRDPVTGEVQRIQNHPIPLLFIKESNEQIWGGEQVIQGFQIRDWRRRRVPHFWWPHLKRSVVYSEVLNQHISVVVTNRTINLIHANYGFDHYVLKTPACDLKSLLPLTLKRKILQELQKGCPTYEDQPEKQKEIHNKYKQYLTAYTSEEIEWYGYSFTQACKKLEASIEAKNQPVPLKSVYRSELIEKLKEAKISASSEEVAVGNTSTWLKKINPFSKET</sequence>
<protein>
    <recommendedName>
        <fullName evidence="4">Large ribosomal subunit protein bL28m</fullName>
    </recommendedName>
    <alternativeName>
        <fullName evidence="5">39S ribosomal protein L28, mitochondrial</fullName>
    </alternativeName>
</protein>
<evidence type="ECO:0000256" key="5">
    <source>
        <dbReference type="ARBA" id="ARBA00035538"/>
    </source>
</evidence>
<accession>A0AA38MJK4</accession>
<dbReference type="SUPFAM" id="SSF143800">
    <property type="entry name" value="L28p-like"/>
    <property type="match status" value="1"/>
</dbReference>
<dbReference type="Proteomes" id="UP001168821">
    <property type="component" value="Unassembled WGS sequence"/>
</dbReference>
<dbReference type="GO" id="GO:0005762">
    <property type="term" value="C:mitochondrial large ribosomal subunit"/>
    <property type="evidence" value="ECO:0007669"/>
    <property type="project" value="TreeGrafter"/>
</dbReference>
<evidence type="ECO:0000256" key="3">
    <source>
        <dbReference type="ARBA" id="ARBA00023274"/>
    </source>
</evidence>
<dbReference type="EMBL" id="JALNTZ010000003">
    <property type="protein sequence ID" value="KAJ3658448.1"/>
    <property type="molecule type" value="Genomic_DNA"/>
</dbReference>
<proteinExistence type="inferred from homology"/>
<evidence type="ECO:0000256" key="2">
    <source>
        <dbReference type="ARBA" id="ARBA00022980"/>
    </source>
</evidence>
<gene>
    <name evidence="6" type="ORF">Zmor_010183</name>
</gene>